<dbReference type="KEGG" id="lto:RGQ30_30060"/>
<evidence type="ECO:0008006" key="4">
    <source>
        <dbReference type="Google" id="ProtNLM"/>
    </source>
</evidence>
<accession>A0AA86MFR5</accession>
<gene>
    <name evidence="2" type="ORF">RGQ30_30060</name>
</gene>
<evidence type="ECO:0000313" key="3">
    <source>
        <dbReference type="Proteomes" id="UP001329151"/>
    </source>
</evidence>
<evidence type="ECO:0000256" key="1">
    <source>
        <dbReference type="SAM" id="SignalP"/>
    </source>
</evidence>
<keyword evidence="3" id="KW-1185">Reference proteome</keyword>
<protein>
    <recommendedName>
        <fullName evidence="4">DUF2946 domain-containing protein</fullName>
    </recommendedName>
</protein>
<sequence length="136" mass="14492">MTKVVKTVLLWMMLCALPVQGMAQATMFACHLQGKASTQVSGAAGSAHVVEHSGMDHSMHTSAASEHTSSDSSKKLMKSLHGCCNCAPTCAVVLVSMSQISFDVVQHDTIHPVSSSQLPYSADTRRIDRPPKLLAI</sequence>
<dbReference type="Proteomes" id="UP001329151">
    <property type="component" value="Chromosome"/>
</dbReference>
<dbReference type="AlphaFoldDB" id="A0AA86MFR5"/>
<dbReference type="PROSITE" id="PS51257">
    <property type="entry name" value="PROKAR_LIPOPROTEIN"/>
    <property type="match status" value="1"/>
</dbReference>
<feature type="signal peptide" evidence="1">
    <location>
        <begin position="1"/>
        <end position="21"/>
    </location>
</feature>
<reference evidence="2 3" key="1">
    <citation type="submission" date="2023-10" db="EMBL/GenBank/DDBJ databases">
        <title>Complete Genome Sequence of Limnobacter thiooxidans CS-K2T, Isolated from freshwater lake sediments in Bavaria, Germany.</title>
        <authorList>
            <person name="Naruki M."/>
            <person name="Watanabe A."/>
            <person name="Warashina T."/>
            <person name="Morita T."/>
            <person name="Arakawa K."/>
        </authorList>
    </citation>
    <scope>NUCLEOTIDE SEQUENCE [LARGE SCALE GENOMIC DNA]</scope>
    <source>
        <strain evidence="2 3">CS-K2</strain>
    </source>
</reference>
<name>A0AA86MFR5_9BURK</name>
<keyword evidence="1" id="KW-0732">Signal</keyword>
<dbReference type="EMBL" id="AP028947">
    <property type="protein sequence ID" value="BET27505.1"/>
    <property type="molecule type" value="Genomic_DNA"/>
</dbReference>
<proteinExistence type="predicted"/>
<organism evidence="2 3">
    <name type="scientific">Limnobacter thiooxidans</name>
    <dbReference type="NCBI Taxonomy" id="131080"/>
    <lineage>
        <taxon>Bacteria</taxon>
        <taxon>Pseudomonadati</taxon>
        <taxon>Pseudomonadota</taxon>
        <taxon>Betaproteobacteria</taxon>
        <taxon>Burkholderiales</taxon>
        <taxon>Burkholderiaceae</taxon>
        <taxon>Limnobacter</taxon>
    </lineage>
</organism>
<feature type="chain" id="PRO_5041701608" description="DUF2946 domain-containing protein" evidence="1">
    <location>
        <begin position="22"/>
        <end position="136"/>
    </location>
</feature>
<evidence type="ECO:0000313" key="2">
    <source>
        <dbReference type="EMBL" id="BET27505.1"/>
    </source>
</evidence>
<dbReference type="RefSeq" id="WP_130557424.1">
    <property type="nucleotide sequence ID" value="NZ_AP028947.1"/>
</dbReference>